<keyword evidence="3" id="KW-1185">Reference proteome</keyword>
<feature type="coiled-coil region" evidence="1">
    <location>
        <begin position="38"/>
        <end position="93"/>
    </location>
</feature>
<name>A0A212EIT2_DANPL</name>
<accession>A0A212EIT2</accession>
<evidence type="ECO:0000313" key="2">
    <source>
        <dbReference type="EMBL" id="OWR41403.1"/>
    </source>
</evidence>
<comment type="caution">
    <text evidence="2">The sequence shown here is derived from an EMBL/GenBank/DDBJ whole genome shotgun (WGS) entry which is preliminary data.</text>
</comment>
<reference evidence="2 3" key="1">
    <citation type="journal article" date="2011" name="Cell">
        <title>The monarch butterfly genome yields insights into long-distance migration.</title>
        <authorList>
            <person name="Zhan S."/>
            <person name="Merlin C."/>
            <person name="Boore J.L."/>
            <person name="Reppert S.M."/>
        </authorList>
    </citation>
    <scope>NUCLEOTIDE SEQUENCE [LARGE SCALE GENOMIC DNA]</scope>
    <source>
        <strain evidence="2">F-2</strain>
    </source>
</reference>
<dbReference type="AlphaFoldDB" id="A0A212EIT2"/>
<evidence type="ECO:0000256" key="1">
    <source>
        <dbReference type="SAM" id="Coils"/>
    </source>
</evidence>
<dbReference type="Proteomes" id="UP000007151">
    <property type="component" value="Unassembled WGS sequence"/>
</dbReference>
<gene>
    <name evidence="2" type="ORF">KGM_213962</name>
</gene>
<dbReference type="eggNOG" id="ENOG502TEKR">
    <property type="taxonomic scope" value="Eukaryota"/>
</dbReference>
<keyword evidence="1" id="KW-0175">Coiled coil</keyword>
<dbReference type="KEGG" id="dpl:KGM_213962"/>
<organism evidence="2 3">
    <name type="scientific">Danaus plexippus plexippus</name>
    <dbReference type="NCBI Taxonomy" id="278856"/>
    <lineage>
        <taxon>Eukaryota</taxon>
        <taxon>Metazoa</taxon>
        <taxon>Ecdysozoa</taxon>
        <taxon>Arthropoda</taxon>
        <taxon>Hexapoda</taxon>
        <taxon>Insecta</taxon>
        <taxon>Pterygota</taxon>
        <taxon>Neoptera</taxon>
        <taxon>Endopterygota</taxon>
        <taxon>Lepidoptera</taxon>
        <taxon>Glossata</taxon>
        <taxon>Ditrysia</taxon>
        <taxon>Papilionoidea</taxon>
        <taxon>Nymphalidae</taxon>
        <taxon>Danainae</taxon>
        <taxon>Danaini</taxon>
        <taxon>Danaina</taxon>
        <taxon>Danaus</taxon>
        <taxon>Danaus</taxon>
    </lineage>
</organism>
<dbReference type="Gene3D" id="1.20.5.340">
    <property type="match status" value="1"/>
</dbReference>
<protein>
    <submittedName>
        <fullName evidence="2">Ring canal kelch protein</fullName>
    </submittedName>
</protein>
<proteinExistence type="predicted"/>
<evidence type="ECO:0000313" key="3">
    <source>
        <dbReference type="Proteomes" id="UP000007151"/>
    </source>
</evidence>
<dbReference type="InParanoid" id="A0A212EIT2"/>
<sequence length="132" mass="15675">MQEVRDVVREELKVVFDIYRKDMLEQIENKFQKVLDNMAAINTSIEFLERKYEDVKQEMDLKFESIKNLEQENNRLRTDVNDLQSRLSLMEQQSRACIVEVQCVPEFKNENLITTLNEIASVINCELDKKTL</sequence>
<dbReference type="EMBL" id="AGBW02014565">
    <property type="protein sequence ID" value="OWR41403.1"/>
    <property type="molecule type" value="Genomic_DNA"/>
</dbReference>